<evidence type="ECO:0000313" key="2">
    <source>
        <dbReference type="Proteomes" id="UP000053676"/>
    </source>
</evidence>
<accession>W2T8S9</accession>
<dbReference type="AlphaFoldDB" id="W2T8S9"/>
<reference evidence="2" key="1">
    <citation type="journal article" date="2014" name="Nat. Genet.">
        <title>Genome of the human hookworm Necator americanus.</title>
        <authorList>
            <person name="Tang Y.T."/>
            <person name="Gao X."/>
            <person name="Rosa B.A."/>
            <person name="Abubucker S."/>
            <person name="Hallsworth-Pepin K."/>
            <person name="Martin J."/>
            <person name="Tyagi R."/>
            <person name="Heizer E."/>
            <person name="Zhang X."/>
            <person name="Bhonagiri-Palsikar V."/>
            <person name="Minx P."/>
            <person name="Warren W.C."/>
            <person name="Wang Q."/>
            <person name="Zhan B."/>
            <person name="Hotez P.J."/>
            <person name="Sternberg P.W."/>
            <person name="Dougall A."/>
            <person name="Gaze S.T."/>
            <person name="Mulvenna J."/>
            <person name="Sotillo J."/>
            <person name="Ranganathan S."/>
            <person name="Rabelo E.M."/>
            <person name="Wilson R.K."/>
            <person name="Felgner P.L."/>
            <person name="Bethony J."/>
            <person name="Hawdon J.M."/>
            <person name="Gasser R.B."/>
            <person name="Loukas A."/>
            <person name="Mitreva M."/>
        </authorList>
    </citation>
    <scope>NUCLEOTIDE SEQUENCE [LARGE SCALE GENOMIC DNA]</scope>
</reference>
<sequence length="80" mass="8857">MLAYVYGVVPLSLCRNGGCSVLESSARPDVFSDDDLWTLASSTVDRSSRKTWNIQSSHDHLTIRHLSADVYALTLVTMIL</sequence>
<organism evidence="1 2">
    <name type="scientific">Necator americanus</name>
    <name type="common">Human hookworm</name>
    <dbReference type="NCBI Taxonomy" id="51031"/>
    <lineage>
        <taxon>Eukaryota</taxon>
        <taxon>Metazoa</taxon>
        <taxon>Ecdysozoa</taxon>
        <taxon>Nematoda</taxon>
        <taxon>Chromadorea</taxon>
        <taxon>Rhabditida</taxon>
        <taxon>Rhabditina</taxon>
        <taxon>Rhabditomorpha</taxon>
        <taxon>Strongyloidea</taxon>
        <taxon>Ancylostomatidae</taxon>
        <taxon>Bunostominae</taxon>
        <taxon>Necator</taxon>
    </lineage>
</organism>
<dbReference type="OrthoDB" id="1431934at2759"/>
<evidence type="ECO:0000313" key="1">
    <source>
        <dbReference type="EMBL" id="ETN78410.1"/>
    </source>
</evidence>
<keyword evidence="2" id="KW-1185">Reference proteome</keyword>
<dbReference type="Proteomes" id="UP000053676">
    <property type="component" value="Unassembled WGS sequence"/>
</dbReference>
<name>W2T8S9_NECAM</name>
<protein>
    <submittedName>
        <fullName evidence="1">Uncharacterized protein</fullName>
    </submittedName>
</protein>
<proteinExistence type="predicted"/>
<dbReference type="EMBL" id="KI659914">
    <property type="protein sequence ID" value="ETN78410.1"/>
    <property type="molecule type" value="Genomic_DNA"/>
</dbReference>
<gene>
    <name evidence="1" type="ORF">NECAME_10356</name>
</gene>
<dbReference type="STRING" id="51031.W2T8S9"/>
<dbReference type="KEGG" id="nai:NECAME_10356"/>